<evidence type="ECO:0000313" key="2">
    <source>
        <dbReference type="EMBL" id="PBK59173.1"/>
    </source>
</evidence>
<name>A0A2H3B5Q6_9AGAR</name>
<dbReference type="Proteomes" id="UP000218334">
    <property type="component" value="Unassembled WGS sequence"/>
</dbReference>
<reference evidence="3" key="1">
    <citation type="journal article" date="2017" name="Nat. Ecol. Evol.">
        <title>Genome expansion and lineage-specific genetic innovations in the forest pathogenic fungi Armillaria.</title>
        <authorList>
            <person name="Sipos G."/>
            <person name="Prasanna A.N."/>
            <person name="Walter M.C."/>
            <person name="O'Connor E."/>
            <person name="Balint B."/>
            <person name="Krizsan K."/>
            <person name="Kiss B."/>
            <person name="Hess J."/>
            <person name="Varga T."/>
            <person name="Slot J."/>
            <person name="Riley R."/>
            <person name="Boka B."/>
            <person name="Rigling D."/>
            <person name="Barry K."/>
            <person name="Lee J."/>
            <person name="Mihaltcheva S."/>
            <person name="LaButti K."/>
            <person name="Lipzen A."/>
            <person name="Waldron R."/>
            <person name="Moloney N.M."/>
            <person name="Sperisen C."/>
            <person name="Kredics L."/>
            <person name="Vagvoelgyi C."/>
            <person name="Patrignani A."/>
            <person name="Fitzpatrick D."/>
            <person name="Nagy I."/>
            <person name="Doyle S."/>
            <person name="Anderson J.B."/>
            <person name="Grigoriev I.V."/>
            <person name="Gueldener U."/>
            <person name="Muensterkoetter M."/>
            <person name="Nagy L.G."/>
        </authorList>
    </citation>
    <scope>NUCLEOTIDE SEQUENCE [LARGE SCALE GENOMIC DNA]</scope>
    <source>
        <strain evidence="3">28-4</strain>
    </source>
</reference>
<accession>A0A2H3B5Q6</accession>
<sequence>MSLQSRWSPDAPPSNSSPSNVPASCALPLPALATAPEDPHTRIPPYTYPTVVNEGWDLYLQWAYQTFTRSQIQLMDDLVPDMIETWRISNTLTTREFWSFVFTQYEDIYPAQEWERWSIASELLQRTYECNADIKFYMAMEGMRQQGLIRRGRGQGAEN</sequence>
<dbReference type="EMBL" id="KZ293511">
    <property type="protein sequence ID" value="PBK59173.1"/>
    <property type="molecule type" value="Genomic_DNA"/>
</dbReference>
<gene>
    <name evidence="2" type="ORF">ARMSODRAFT_983266</name>
</gene>
<feature type="region of interest" description="Disordered" evidence="1">
    <location>
        <begin position="1"/>
        <end position="21"/>
    </location>
</feature>
<evidence type="ECO:0000313" key="3">
    <source>
        <dbReference type="Proteomes" id="UP000218334"/>
    </source>
</evidence>
<organism evidence="2 3">
    <name type="scientific">Armillaria solidipes</name>
    <dbReference type="NCBI Taxonomy" id="1076256"/>
    <lineage>
        <taxon>Eukaryota</taxon>
        <taxon>Fungi</taxon>
        <taxon>Dikarya</taxon>
        <taxon>Basidiomycota</taxon>
        <taxon>Agaricomycotina</taxon>
        <taxon>Agaricomycetes</taxon>
        <taxon>Agaricomycetidae</taxon>
        <taxon>Agaricales</taxon>
        <taxon>Marasmiineae</taxon>
        <taxon>Physalacriaceae</taxon>
        <taxon>Armillaria</taxon>
    </lineage>
</organism>
<dbReference type="AlphaFoldDB" id="A0A2H3B5Q6"/>
<protein>
    <submittedName>
        <fullName evidence="2">Uncharacterized protein</fullName>
    </submittedName>
</protein>
<keyword evidence="3" id="KW-1185">Reference proteome</keyword>
<evidence type="ECO:0000256" key="1">
    <source>
        <dbReference type="SAM" id="MobiDB-lite"/>
    </source>
</evidence>
<proteinExistence type="predicted"/>